<feature type="transmembrane region" description="Helical" evidence="1">
    <location>
        <begin position="6"/>
        <end position="23"/>
    </location>
</feature>
<keyword evidence="1" id="KW-0812">Transmembrane</keyword>
<reference evidence="2 3" key="1">
    <citation type="submission" date="2019-03" db="EMBL/GenBank/DDBJ databases">
        <title>Genomic Encyclopedia of Type Strains, Phase IV (KMG-IV): sequencing the most valuable type-strain genomes for metagenomic binning, comparative biology and taxonomic classification.</title>
        <authorList>
            <person name="Goeker M."/>
        </authorList>
    </citation>
    <scope>NUCLEOTIDE SEQUENCE [LARGE SCALE GENOMIC DNA]</scope>
    <source>
        <strain evidence="2 3">DSM 28679</strain>
    </source>
</reference>
<accession>A0A4R6U1D4</accession>
<dbReference type="AlphaFoldDB" id="A0A4R6U1D4"/>
<evidence type="ECO:0000313" key="2">
    <source>
        <dbReference type="EMBL" id="TDQ40188.1"/>
    </source>
</evidence>
<keyword evidence="1" id="KW-0472">Membrane</keyword>
<keyword evidence="1" id="KW-1133">Transmembrane helix</keyword>
<organism evidence="2 3">
    <name type="scientific">Thiopseudomonas denitrificans</name>
    <dbReference type="NCBI Taxonomy" id="1501432"/>
    <lineage>
        <taxon>Bacteria</taxon>
        <taxon>Pseudomonadati</taxon>
        <taxon>Pseudomonadota</taxon>
        <taxon>Gammaproteobacteria</taxon>
        <taxon>Pseudomonadales</taxon>
        <taxon>Pseudomonadaceae</taxon>
        <taxon>Thiopseudomonas</taxon>
    </lineage>
</organism>
<sequence>MPWYIWLVIAAALGSIVGSLLLLRDTAHKMPIDPDALERMKARNAELDAAERKDHD</sequence>
<protein>
    <submittedName>
        <fullName evidence="2">DUF2897 family protein</fullName>
    </submittedName>
</protein>
<gene>
    <name evidence="2" type="ORF">DFQ45_101323</name>
</gene>
<dbReference type="InterPro" id="IPR021550">
    <property type="entry name" value="DUF2897"/>
</dbReference>
<dbReference type="Pfam" id="PF11446">
    <property type="entry name" value="DUF2897"/>
    <property type="match status" value="1"/>
</dbReference>
<proteinExistence type="predicted"/>
<dbReference type="RefSeq" id="WP_101496884.1">
    <property type="nucleotide sequence ID" value="NZ_LNJZ01000007.1"/>
</dbReference>
<evidence type="ECO:0000256" key="1">
    <source>
        <dbReference type="SAM" id="Phobius"/>
    </source>
</evidence>
<name>A0A4R6U1D4_9GAMM</name>
<comment type="caution">
    <text evidence="2">The sequence shown here is derived from an EMBL/GenBank/DDBJ whole genome shotgun (WGS) entry which is preliminary data.</text>
</comment>
<dbReference type="EMBL" id="SNYK01000001">
    <property type="protein sequence ID" value="TDQ40188.1"/>
    <property type="molecule type" value="Genomic_DNA"/>
</dbReference>
<evidence type="ECO:0000313" key="3">
    <source>
        <dbReference type="Proteomes" id="UP000294575"/>
    </source>
</evidence>
<keyword evidence="3" id="KW-1185">Reference proteome</keyword>
<dbReference type="OrthoDB" id="6184284at2"/>
<dbReference type="Proteomes" id="UP000294575">
    <property type="component" value="Unassembled WGS sequence"/>
</dbReference>